<evidence type="ECO:0000256" key="1">
    <source>
        <dbReference type="SAM" id="MobiDB-lite"/>
    </source>
</evidence>
<sequence>MCDNVLCEACTGIPVPVAASDGVLDFAEEVPEVPEVPGVRGVPGMEKSKEDFRPQKVGPPVEFHITERVAVGATFTISRSVNYGMGEDWRVLKAGYGDQHIELVVDAPAPAAAAADENVVHVVSYGGDNQWTQGVRGVSEGVAVLYLVKEWRGDDEQFATIKVLVGGAVDGPILAGEVLPAPQVTGLDPETAGLRQFMGGEHCVPEGSPQGPM</sequence>
<dbReference type="AlphaFoldDB" id="A0A7S4CVV2"/>
<organism evidence="2">
    <name type="scientific">Eutreptiella gymnastica</name>
    <dbReference type="NCBI Taxonomy" id="73025"/>
    <lineage>
        <taxon>Eukaryota</taxon>
        <taxon>Discoba</taxon>
        <taxon>Euglenozoa</taxon>
        <taxon>Euglenida</taxon>
        <taxon>Spirocuta</taxon>
        <taxon>Euglenophyceae</taxon>
        <taxon>Eutreptiales</taxon>
        <taxon>Eutreptiaceae</taxon>
        <taxon>Eutreptiella</taxon>
    </lineage>
</organism>
<feature type="compositionally biased region" description="Low complexity" evidence="1">
    <location>
        <begin position="35"/>
        <end position="44"/>
    </location>
</feature>
<name>A0A7S4CVV2_9EUGL</name>
<dbReference type="EMBL" id="HBJA01054289">
    <property type="protein sequence ID" value="CAE0808142.1"/>
    <property type="molecule type" value="Transcribed_RNA"/>
</dbReference>
<evidence type="ECO:0000313" key="2">
    <source>
        <dbReference type="EMBL" id="CAE0808142.1"/>
    </source>
</evidence>
<protein>
    <submittedName>
        <fullName evidence="2">Uncharacterized protein</fullName>
    </submittedName>
</protein>
<reference evidence="2" key="1">
    <citation type="submission" date="2021-01" db="EMBL/GenBank/DDBJ databases">
        <authorList>
            <person name="Corre E."/>
            <person name="Pelletier E."/>
            <person name="Niang G."/>
            <person name="Scheremetjew M."/>
            <person name="Finn R."/>
            <person name="Kale V."/>
            <person name="Holt S."/>
            <person name="Cochrane G."/>
            <person name="Meng A."/>
            <person name="Brown T."/>
            <person name="Cohen L."/>
        </authorList>
    </citation>
    <scope>NUCLEOTIDE SEQUENCE</scope>
    <source>
        <strain evidence="2">CCMP1594</strain>
    </source>
</reference>
<accession>A0A7S4CVV2</accession>
<feature type="region of interest" description="Disordered" evidence="1">
    <location>
        <begin position="35"/>
        <end position="56"/>
    </location>
</feature>
<gene>
    <name evidence="2" type="ORF">EGYM00163_LOCUS19271</name>
</gene>
<proteinExistence type="predicted"/>